<dbReference type="Gene3D" id="3.30.450.20">
    <property type="entry name" value="PAS domain"/>
    <property type="match status" value="2"/>
</dbReference>
<sequence length="224" mass="24479">MDMVDGAPGSLFSALFRRTRLGVIHLDGVGEPRFANAAAVRMLAGPAETHGMPVLRWPRVPGTPLAGAIAEALSERKGFLLTETPVKALDEEAPRYLDVEGVPLEGGETTQGGLLLLLSEATTRVGDHERARLFERSFRHSTDAMEVTDPRGFIVDVNPAFERIYGYRLEEVLGRTPGVVSAGKTSQETYQRMWSAILDPKVGNWQGEVVNRARDGTERPVLLS</sequence>
<feature type="non-terminal residue" evidence="2">
    <location>
        <position position="224"/>
    </location>
</feature>
<dbReference type="InterPro" id="IPR035965">
    <property type="entry name" value="PAS-like_dom_sf"/>
</dbReference>
<dbReference type="SUPFAM" id="SSF55785">
    <property type="entry name" value="PYP-like sensor domain (PAS domain)"/>
    <property type="match status" value="1"/>
</dbReference>
<dbReference type="EMBL" id="AUZY01008475">
    <property type="protein sequence ID" value="EQD45791.1"/>
    <property type="molecule type" value="Genomic_DNA"/>
</dbReference>
<dbReference type="AlphaFoldDB" id="T0ZCK8"/>
<protein>
    <submittedName>
        <fullName evidence="2">PAS fold domain protein</fullName>
    </submittedName>
</protein>
<dbReference type="InterPro" id="IPR000014">
    <property type="entry name" value="PAS"/>
</dbReference>
<accession>T0ZCK8</accession>
<dbReference type="SMART" id="SM00091">
    <property type="entry name" value="PAS"/>
    <property type="match status" value="2"/>
</dbReference>
<comment type="caution">
    <text evidence="2">The sequence shown here is derived from an EMBL/GenBank/DDBJ whole genome shotgun (WGS) entry which is preliminary data.</text>
</comment>
<reference evidence="2" key="1">
    <citation type="submission" date="2013-08" db="EMBL/GenBank/DDBJ databases">
        <authorList>
            <person name="Mendez C."/>
            <person name="Richter M."/>
            <person name="Ferrer M."/>
            <person name="Sanchez J."/>
        </authorList>
    </citation>
    <scope>NUCLEOTIDE SEQUENCE</scope>
</reference>
<dbReference type="PROSITE" id="PS50112">
    <property type="entry name" value="PAS"/>
    <property type="match status" value="1"/>
</dbReference>
<dbReference type="NCBIfam" id="TIGR00229">
    <property type="entry name" value="sensory_box"/>
    <property type="match status" value="1"/>
</dbReference>
<dbReference type="Pfam" id="PF00989">
    <property type="entry name" value="PAS"/>
    <property type="match status" value="1"/>
</dbReference>
<feature type="domain" description="PAS" evidence="1">
    <location>
        <begin position="130"/>
        <end position="176"/>
    </location>
</feature>
<reference evidence="2" key="2">
    <citation type="journal article" date="2014" name="ISME J.">
        <title>Microbial stratification in low pH oxic and suboxic macroscopic growths along an acid mine drainage.</title>
        <authorList>
            <person name="Mendez-Garcia C."/>
            <person name="Mesa V."/>
            <person name="Sprenger R.R."/>
            <person name="Richter M."/>
            <person name="Diez M.S."/>
            <person name="Solano J."/>
            <person name="Bargiela R."/>
            <person name="Golyshina O.V."/>
            <person name="Manteca A."/>
            <person name="Ramos J.L."/>
            <person name="Gallego J.R."/>
            <person name="Llorente I."/>
            <person name="Martins Dos Santos V.A."/>
            <person name="Jensen O.N."/>
            <person name="Pelaez A.I."/>
            <person name="Sanchez J."/>
            <person name="Ferrer M."/>
        </authorList>
    </citation>
    <scope>NUCLEOTIDE SEQUENCE</scope>
</reference>
<organism evidence="2">
    <name type="scientific">mine drainage metagenome</name>
    <dbReference type="NCBI Taxonomy" id="410659"/>
    <lineage>
        <taxon>unclassified sequences</taxon>
        <taxon>metagenomes</taxon>
        <taxon>ecological metagenomes</taxon>
    </lineage>
</organism>
<dbReference type="InterPro" id="IPR013767">
    <property type="entry name" value="PAS_fold"/>
</dbReference>
<dbReference type="CDD" id="cd00130">
    <property type="entry name" value="PAS"/>
    <property type="match status" value="1"/>
</dbReference>
<gene>
    <name evidence="2" type="ORF">B1B_12897</name>
</gene>
<proteinExistence type="predicted"/>
<evidence type="ECO:0000259" key="1">
    <source>
        <dbReference type="PROSITE" id="PS50112"/>
    </source>
</evidence>
<evidence type="ECO:0000313" key="2">
    <source>
        <dbReference type="EMBL" id="EQD45791.1"/>
    </source>
</evidence>
<name>T0ZCK8_9ZZZZ</name>